<organism evidence="2 3">
    <name type="scientific">Rhizophagus irregularis (strain DAOM 181602 / DAOM 197198 / MUCL 43194)</name>
    <name type="common">Arbuscular mycorrhizal fungus</name>
    <name type="synonym">Glomus intraradices</name>
    <dbReference type="NCBI Taxonomy" id="747089"/>
    <lineage>
        <taxon>Eukaryota</taxon>
        <taxon>Fungi</taxon>
        <taxon>Fungi incertae sedis</taxon>
        <taxon>Mucoromycota</taxon>
        <taxon>Glomeromycotina</taxon>
        <taxon>Glomeromycetes</taxon>
        <taxon>Glomerales</taxon>
        <taxon>Glomeraceae</taxon>
        <taxon>Rhizophagus</taxon>
    </lineage>
</organism>
<feature type="transmembrane region" description="Helical" evidence="1">
    <location>
        <begin position="56"/>
        <end position="77"/>
    </location>
</feature>
<dbReference type="AlphaFoldDB" id="A0A2P4Q5B9"/>
<accession>A0A2P4Q5B9</accession>
<keyword evidence="1" id="KW-1133">Transmembrane helix</keyword>
<dbReference type="Proteomes" id="UP000018888">
    <property type="component" value="Unassembled WGS sequence"/>
</dbReference>
<reference evidence="2 3" key="2">
    <citation type="journal article" date="2018" name="New Phytol.">
        <title>High intraspecific genome diversity in the model arbuscular mycorrhizal symbiont Rhizophagus irregularis.</title>
        <authorList>
            <person name="Chen E.C.H."/>
            <person name="Morin E."/>
            <person name="Beaudet D."/>
            <person name="Noel J."/>
            <person name="Yildirir G."/>
            <person name="Ndikumana S."/>
            <person name="Charron P."/>
            <person name="St-Onge C."/>
            <person name="Giorgi J."/>
            <person name="Kruger M."/>
            <person name="Marton T."/>
            <person name="Ropars J."/>
            <person name="Grigoriev I.V."/>
            <person name="Hainaut M."/>
            <person name="Henrissat B."/>
            <person name="Roux C."/>
            <person name="Martin F."/>
            <person name="Corradi N."/>
        </authorList>
    </citation>
    <scope>NUCLEOTIDE SEQUENCE [LARGE SCALE GENOMIC DNA]</scope>
    <source>
        <strain evidence="2 3">DAOM 197198</strain>
    </source>
</reference>
<keyword evidence="3" id="KW-1185">Reference proteome</keyword>
<reference evidence="2 3" key="1">
    <citation type="journal article" date="2013" name="Proc. Natl. Acad. Sci. U.S.A.">
        <title>Genome of an arbuscular mycorrhizal fungus provides insight into the oldest plant symbiosis.</title>
        <authorList>
            <person name="Tisserant E."/>
            <person name="Malbreil M."/>
            <person name="Kuo A."/>
            <person name="Kohler A."/>
            <person name="Symeonidi A."/>
            <person name="Balestrini R."/>
            <person name="Charron P."/>
            <person name="Duensing N."/>
            <person name="Frei Dit Frey N."/>
            <person name="Gianinazzi-Pearson V."/>
            <person name="Gilbert L.B."/>
            <person name="Handa Y."/>
            <person name="Herr J.R."/>
            <person name="Hijri M."/>
            <person name="Koul R."/>
            <person name="Kawaguchi M."/>
            <person name="Krajinski F."/>
            <person name="Lammers P.J."/>
            <person name="Masclaux F.G."/>
            <person name="Murat C."/>
            <person name="Morin E."/>
            <person name="Ndikumana S."/>
            <person name="Pagni M."/>
            <person name="Petitpierre D."/>
            <person name="Requena N."/>
            <person name="Rosikiewicz P."/>
            <person name="Riley R."/>
            <person name="Saito K."/>
            <person name="San Clemente H."/>
            <person name="Shapiro H."/>
            <person name="van Tuinen D."/>
            <person name="Becard G."/>
            <person name="Bonfante P."/>
            <person name="Paszkowski U."/>
            <person name="Shachar-Hill Y.Y."/>
            <person name="Tuskan G.A."/>
            <person name="Young P.W."/>
            <person name="Sanders I.R."/>
            <person name="Henrissat B."/>
            <person name="Rensing S.A."/>
            <person name="Grigoriev I.V."/>
            <person name="Corradi N."/>
            <person name="Roux C."/>
            <person name="Martin F."/>
        </authorList>
    </citation>
    <scope>NUCLEOTIDE SEQUENCE [LARGE SCALE GENOMIC DNA]</scope>
    <source>
        <strain evidence="2 3">DAOM 197198</strain>
    </source>
</reference>
<protein>
    <submittedName>
        <fullName evidence="2">Uncharacterized protein</fullName>
    </submittedName>
</protein>
<dbReference type="EMBL" id="AUPC02000091">
    <property type="protein sequence ID" value="POG72843.1"/>
    <property type="molecule type" value="Genomic_DNA"/>
</dbReference>
<comment type="caution">
    <text evidence="2">The sequence shown here is derived from an EMBL/GenBank/DDBJ whole genome shotgun (WGS) entry which is preliminary data.</text>
</comment>
<evidence type="ECO:0000313" key="2">
    <source>
        <dbReference type="EMBL" id="POG72843.1"/>
    </source>
</evidence>
<name>A0A2P4Q5B9_RHIID</name>
<evidence type="ECO:0000256" key="1">
    <source>
        <dbReference type="SAM" id="Phobius"/>
    </source>
</evidence>
<proteinExistence type="predicted"/>
<keyword evidence="1" id="KW-0472">Membrane</keyword>
<gene>
    <name evidence="2" type="ORF">GLOIN_2v1146055</name>
</gene>
<sequence length="87" mass="10906">MVGPYSIKKSLQRSVSIIKPKWSTKNLHNKDLFFFIFFSFLFLLLSFFFYHFLLFYFLLFFFITFFYHFFTIPFYYFKSLAENRLIH</sequence>
<feature type="transmembrane region" description="Helical" evidence="1">
    <location>
        <begin position="32"/>
        <end position="50"/>
    </location>
</feature>
<evidence type="ECO:0000313" key="3">
    <source>
        <dbReference type="Proteomes" id="UP000018888"/>
    </source>
</evidence>
<keyword evidence="1" id="KW-0812">Transmembrane</keyword>